<sequence length="299" mass="32758">MKETIQNANFPRDAEGHVYHLHVKTGQVANRILTVGDHVRARAIAQHLDQVYFEHSSQRGFLTITGSYQGTPVSIMAIGMGNPMMDFFVRETRAVVEGDIAIIRFGSCGSLTQKAGPGAVIVPQGGYCIRRNIDYFCDEPMQKNIEQQAYLISGNFAADKVMTEQLATSVSKVLAPHQLGPVLTGGLNADGCSFYSSQGRLDPQFWDDNEQVITEALALHPDTQSLEMETSMLFHLAHCSKGTIRAAGCMQVFADRVNNGFISPEMVAKLEPLVGQAVLDTLVQVKLENEMQGPNTVWA</sequence>
<feature type="domain" description="Nucleoside phosphorylase" evidence="1">
    <location>
        <begin position="32"/>
        <end position="252"/>
    </location>
</feature>
<dbReference type="Gene3D" id="3.40.50.1580">
    <property type="entry name" value="Nucleoside phosphorylase domain"/>
    <property type="match status" value="1"/>
</dbReference>
<dbReference type="EMBL" id="MCGT01000049">
    <property type="protein sequence ID" value="ORX44268.1"/>
    <property type="molecule type" value="Genomic_DNA"/>
</dbReference>
<comment type="caution">
    <text evidence="2">The sequence shown here is derived from an EMBL/GenBank/DDBJ whole genome shotgun (WGS) entry which is preliminary data.</text>
</comment>
<name>A0A1X2G424_9FUNG</name>
<dbReference type="PANTHER" id="PTHR43691:SF14">
    <property type="entry name" value="URIDINE PHOSPHORYLASE"/>
    <property type="match status" value="1"/>
</dbReference>
<proteinExistence type="predicted"/>
<dbReference type="Proteomes" id="UP000242146">
    <property type="component" value="Unassembled WGS sequence"/>
</dbReference>
<dbReference type="GO" id="GO:0005829">
    <property type="term" value="C:cytosol"/>
    <property type="evidence" value="ECO:0007669"/>
    <property type="project" value="TreeGrafter"/>
</dbReference>
<keyword evidence="3" id="KW-1185">Reference proteome</keyword>
<dbReference type="OrthoDB" id="416752at2759"/>
<accession>A0A1X2G424</accession>
<dbReference type="GO" id="GO:0004850">
    <property type="term" value="F:uridine phosphorylase activity"/>
    <property type="evidence" value="ECO:0007669"/>
    <property type="project" value="TreeGrafter"/>
</dbReference>
<dbReference type="GO" id="GO:0006218">
    <property type="term" value="P:uridine catabolic process"/>
    <property type="evidence" value="ECO:0007669"/>
    <property type="project" value="TreeGrafter"/>
</dbReference>
<dbReference type="InterPro" id="IPR035994">
    <property type="entry name" value="Nucleoside_phosphorylase_sf"/>
</dbReference>
<dbReference type="SUPFAM" id="SSF53167">
    <property type="entry name" value="Purine and uridine phosphorylases"/>
    <property type="match status" value="1"/>
</dbReference>
<gene>
    <name evidence="2" type="ORF">DM01DRAFT_1329220</name>
</gene>
<dbReference type="PANTHER" id="PTHR43691">
    <property type="entry name" value="URIDINE PHOSPHORYLASE"/>
    <property type="match status" value="1"/>
</dbReference>
<organism evidence="2 3">
    <name type="scientific">Hesseltinella vesiculosa</name>
    <dbReference type="NCBI Taxonomy" id="101127"/>
    <lineage>
        <taxon>Eukaryota</taxon>
        <taxon>Fungi</taxon>
        <taxon>Fungi incertae sedis</taxon>
        <taxon>Mucoromycota</taxon>
        <taxon>Mucoromycotina</taxon>
        <taxon>Mucoromycetes</taxon>
        <taxon>Mucorales</taxon>
        <taxon>Cunninghamellaceae</taxon>
        <taxon>Hesseltinella</taxon>
    </lineage>
</organism>
<protein>
    <submittedName>
        <fullName evidence="2">Purine and uridine phosphorylase</fullName>
    </submittedName>
</protein>
<dbReference type="CDD" id="cd17769">
    <property type="entry name" value="NP_TgUP-like"/>
    <property type="match status" value="1"/>
</dbReference>
<reference evidence="2 3" key="1">
    <citation type="submission" date="2016-07" db="EMBL/GenBank/DDBJ databases">
        <title>Pervasive Adenine N6-methylation of Active Genes in Fungi.</title>
        <authorList>
            <consortium name="DOE Joint Genome Institute"/>
            <person name="Mondo S.J."/>
            <person name="Dannebaum R.O."/>
            <person name="Kuo R.C."/>
            <person name="Labutti K."/>
            <person name="Haridas S."/>
            <person name="Kuo A."/>
            <person name="Salamov A."/>
            <person name="Ahrendt S.R."/>
            <person name="Lipzen A."/>
            <person name="Sullivan W."/>
            <person name="Andreopoulos W.B."/>
            <person name="Clum A."/>
            <person name="Lindquist E."/>
            <person name="Daum C."/>
            <person name="Ramamoorthy G.K."/>
            <person name="Gryganskyi A."/>
            <person name="Culley D."/>
            <person name="Magnuson J.K."/>
            <person name="James T.Y."/>
            <person name="O'Malley M.A."/>
            <person name="Stajich J.E."/>
            <person name="Spatafora J.W."/>
            <person name="Visel A."/>
            <person name="Grigoriev I.V."/>
        </authorList>
    </citation>
    <scope>NUCLEOTIDE SEQUENCE [LARGE SCALE GENOMIC DNA]</scope>
    <source>
        <strain evidence="2 3">NRRL 3301</strain>
    </source>
</reference>
<dbReference type="AlphaFoldDB" id="A0A1X2G424"/>
<evidence type="ECO:0000313" key="3">
    <source>
        <dbReference type="Proteomes" id="UP000242146"/>
    </source>
</evidence>
<dbReference type="STRING" id="101127.A0A1X2G424"/>
<evidence type="ECO:0000313" key="2">
    <source>
        <dbReference type="EMBL" id="ORX44268.1"/>
    </source>
</evidence>
<evidence type="ECO:0000259" key="1">
    <source>
        <dbReference type="Pfam" id="PF01048"/>
    </source>
</evidence>
<dbReference type="Pfam" id="PF01048">
    <property type="entry name" value="PNP_UDP_1"/>
    <property type="match status" value="1"/>
</dbReference>
<dbReference type="InterPro" id="IPR000845">
    <property type="entry name" value="Nucleoside_phosphorylase_d"/>
</dbReference>